<feature type="domain" description="O-methyltransferase C-terminal" evidence="4">
    <location>
        <begin position="5"/>
        <end position="158"/>
    </location>
</feature>
<name>A0A8T9BUU7_9HELO</name>
<accession>A0A8T9BUU7</accession>
<dbReference type="PANTHER" id="PTHR43712:SF16">
    <property type="entry name" value="O-METHYLTRANSFERASE ELCB"/>
    <property type="match status" value="1"/>
</dbReference>
<evidence type="ECO:0000256" key="2">
    <source>
        <dbReference type="ARBA" id="ARBA00022679"/>
    </source>
</evidence>
<dbReference type="GO" id="GO:0032259">
    <property type="term" value="P:methylation"/>
    <property type="evidence" value="ECO:0007669"/>
    <property type="project" value="UniProtKB-KW"/>
</dbReference>
<reference evidence="5 6" key="1">
    <citation type="submission" date="2018-05" db="EMBL/GenBank/DDBJ databases">
        <title>Genome sequencing and assembly of the regulated plant pathogen Lachnellula willkommii and related sister species for the development of diagnostic species identification markers.</title>
        <authorList>
            <person name="Giroux E."/>
            <person name="Bilodeau G."/>
        </authorList>
    </citation>
    <scope>NUCLEOTIDE SEQUENCE [LARGE SCALE GENOMIC DNA]</scope>
    <source>
        <strain evidence="5 6">CBS 268.59</strain>
    </source>
</reference>
<keyword evidence="2" id="KW-0808">Transferase</keyword>
<dbReference type="SUPFAM" id="SSF53335">
    <property type="entry name" value="S-adenosyl-L-methionine-dependent methyltransferases"/>
    <property type="match status" value="1"/>
</dbReference>
<dbReference type="OrthoDB" id="1606438at2759"/>
<sequence length="181" mass="20769">MQFIIENFDWGHAAKSTLVDIGSGKGGIAIQIANFLLRISCVIQDLPEVILGVDSGERVRFIAHDFFQEQLVKDADIYFLRRILHDWSDKYITKILQNLIPALKKGSRVLISDMCLPEPCSQSLYKQRYARSYDLNIKGIQNAKERDARDWAELFKTADSRFKFQGVETLISFTLLIINIL</sequence>
<dbReference type="EMBL" id="QGMK01001996">
    <property type="protein sequence ID" value="TVY62309.1"/>
    <property type="molecule type" value="Genomic_DNA"/>
</dbReference>
<keyword evidence="6" id="KW-1185">Reference proteome</keyword>
<dbReference type="InterPro" id="IPR001077">
    <property type="entry name" value="COMT_C"/>
</dbReference>
<dbReference type="AlphaFoldDB" id="A0A8T9BUU7"/>
<protein>
    <submittedName>
        <fullName evidence="5">O-methyltransferase fsr2</fullName>
    </submittedName>
</protein>
<keyword evidence="1" id="KW-0489">Methyltransferase</keyword>
<dbReference type="InterPro" id="IPR029063">
    <property type="entry name" value="SAM-dependent_MTases_sf"/>
</dbReference>
<dbReference type="PANTHER" id="PTHR43712">
    <property type="entry name" value="PUTATIVE (AFU_ORTHOLOGUE AFUA_4G14580)-RELATED"/>
    <property type="match status" value="1"/>
</dbReference>
<dbReference type="Pfam" id="PF00891">
    <property type="entry name" value="Methyltransf_2"/>
    <property type="match status" value="1"/>
</dbReference>
<gene>
    <name evidence="5" type="primary">FSR2</name>
    <name evidence="5" type="ORF">LSUE1_G007838</name>
</gene>
<proteinExistence type="predicted"/>
<dbReference type="Gene3D" id="3.40.50.150">
    <property type="entry name" value="Vaccinia Virus protein VP39"/>
    <property type="match status" value="1"/>
</dbReference>
<evidence type="ECO:0000259" key="4">
    <source>
        <dbReference type="Pfam" id="PF00891"/>
    </source>
</evidence>
<keyword evidence="3" id="KW-0949">S-adenosyl-L-methionine</keyword>
<dbReference type="InterPro" id="IPR016461">
    <property type="entry name" value="COMT-like"/>
</dbReference>
<organism evidence="5 6">
    <name type="scientific">Lachnellula suecica</name>
    <dbReference type="NCBI Taxonomy" id="602035"/>
    <lineage>
        <taxon>Eukaryota</taxon>
        <taxon>Fungi</taxon>
        <taxon>Dikarya</taxon>
        <taxon>Ascomycota</taxon>
        <taxon>Pezizomycotina</taxon>
        <taxon>Leotiomycetes</taxon>
        <taxon>Helotiales</taxon>
        <taxon>Lachnaceae</taxon>
        <taxon>Lachnellula</taxon>
    </lineage>
</organism>
<dbReference type="PROSITE" id="PS51683">
    <property type="entry name" value="SAM_OMT_II"/>
    <property type="match status" value="1"/>
</dbReference>
<evidence type="ECO:0000313" key="6">
    <source>
        <dbReference type="Proteomes" id="UP000469558"/>
    </source>
</evidence>
<comment type="caution">
    <text evidence="5">The sequence shown here is derived from an EMBL/GenBank/DDBJ whole genome shotgun (WGS) entry which is preliminary data.</text>
</comment>
<evidence type="ECO:0000256" key="3">
    <source>
        <dbReference type="ARBA" id="ARBA00022691"/>
    </source>
</evidence>
<evidence type="ECO:0000256" key="1">
    <source>
        <dbReference type="ARBA" id="ARBA00022603"/>
    </source>
</evidence>
<dbReference type="GO" id="GO:0008171">
    <property type="term" value="F:O-methyltransferase activity"/>
    <property type="evidence" value="ECO:0007669"/>
    <property type="project" value="InterPro"/>
</dbReference>
<evidence type="ECO:0000313" key="5">
    <source>
        <dbReference type="EMBL" id="TVY62309.1"/>
    </source>
</evidence>
<dbReference type="Proteomes" id="UP000469558">
    <property type="component" value="Unassembled WGS sequence"/>
</dbReference>